<feature type="domain" description="Enoyl reductase (ER)" evidence="6">
    <location>
        <begin position="10"/>
        <end position="338"/>
    </location>
</feature>
<dbReference type="EMBL" id="JAVREH010000006">
    <property type="protein sequence ID" value="MDT0261070.1"/>
    <property type="molecule type" value="Genomic_DNA"/>
</dbReference>
<dbReference type="InterPro" id="IPR013149">
    <property type="entry name" value="ADH-like_C"/>
</dbReference>
<proteinExistence type="inferred from homology"/>
<dbReference type="RefSeq" id="WP_311422226.1">
    <property type="nucleotide sequence ID" value="NZ_JAVREH010000006.1"/>
</dbReference>
<comment type="cofactor">
    <cofactor evidence="1 5">
        <name>Zn(2+)</name>
        <dbReference type="ChEBI" id="CHEBI:29105"/>
    </cofactor>
</comment>
<dbReference type="SMART" id="SM00829">
    <property type="entry name" value="PKS_ER"/>
    <property type="match status" value="1"/>
</dbReference>
<dbReference type="CDD" id="cd08260">
    <property type="entry name" value="Zn_ADH6"/>
    <property type="match status" value="1"/>
</dbReference>
<evidence type="ECO:0000256" key="1">
    <source>
        <dbReference type="ARBA" id="ARBA00001947"/>
    </source>
</evidence>
<keyword evidence="3 5" id="KW-0862">Zinc</keyword>
<dbReference type="SUPFAM" id="SSF51735">
    <property type="entry name" value="NAD(P)-binding Rossmann-fold domains"/>
    <property type="match status" value="1"/>
</dbReference>
<evidence type="ECO:0000313" key="7">
    <source>
        <dbReference type="EMBL" id="MDT0261070.1"/>
    </source>
</evidence>
<dbReference type="Gene3D" id="3.40.50.720">
    <property type="entry name" value="NAD(P)-binding Rossmann-like Domain"/>
    <property type="match status" value="1"/>
</dbReference>
<evidence type="ECO:0000256" key="4">
    <source>
        <dbReference type="ARBA" id="ARBA00023002"/>
    </source>
</evidence>
<dbReference type="InterPro" id="IPR013154">
    <property type="entry name" value="ADH-like_N"/>
</dbReference>
<evidence type="ECO:0000256" key="5">
    <source>
        <dbReference type="RuleBase" id="RU361277"/>
    </source>
</evidence>
<evidence type="ECO:0000313" key="8">
    <source>
        <dbReference type="Proteomes" id="UP001183176"/>
    </source>
</evidence>
<evidence type="ECO:0000259" key="6">
    <source>
        <dbReference type="SMART" id="SM00829"/>
    </source>
</evidence>
<dbReference type="InterPro" id="IPR011032">
    <property type="entry name" value="GroES-like_sf"/>
</dbReference>
<name>A0ABU2J7V8_9ACTN</name>
<dbReference type="Pfam" id="PF00107">
    <property type="entry name" value="ADH_zinc_N"/>
    <property type="match status" value="1"/>
</dbReference>
<keyword evidence="4" id="KW-0560">Oxidoreductase</keyword>
<dbReference type="Proteomes" id="UP001183176">
    <property type="component" value="Unassembled WGS sequence"/>
</dbReference>
<keyword evidence="8" id="KW-1185">Reference proteome</keyword>
<dbReference type="SUPFAM" id="SSF50129">
    <property type="entry name" value="GroES-like"/>
    <property type="match status" value="1"/>
</dbReference>
<sequence>MRAVLITQFGVVPTIAEVAPPSAAAGGVVLRVEASGLCRSDWHAWQGHDSDVSLPHVPGHELAGVIAEVGSGVHGWRVGERVVVPFICACGRCEQCRAGQHQVCTEQQQPGFNYWGSFAEYVAVPNAEVNLVRLPDELDFDTAAGLGCRFATAHRAVTAVADVRPGEWVTVFGCGGVGLSATMIAAATGARVIAVDVNPAALELAAEHGASHTLLAGDTVVERIRELTGGGTQVSIDAIGSQSVVQSALLALRPRGRHVQLGLLVEPLTLDLSVLAFRELAWLGSHGMAAHSYPAMLELVRSGAVRPDRLVTTRIGLGSAPAALAAMSTGSPTGITVIHPGG</sequence>
<dbReference type="InterPro" id="IPR002328">
    <property type="entry name" value="ADH_Zn_CS"/>
</dbReference>
<dbReference type="Gene3D" id="3.90.180.10">
    <property type="entry name" value="Medium-chain alcohol dehydrogenases, catalytic domain"/>
    <property type="match status" value="1"/>
</dbReference>
<evidence type="ECO:0000256" key="3">
    <source>
        <dbReference type="ARBA" id="ARBA00022833"/>
    </source>
</evidence>
<dbReference type="PROSITE" id="PS00059">
    <property type="entry name" value="ADH_ZINC"/>
    <property type="match status" value="1"/>
</dbReference>
<comment type="caution">
    <text evidence="7">The sequence shown here is derived from an EMBL/GenBank/DDBJ whole genome shotgun (WGS) entry which is preliminary data.</text>
</comment>
<evidence type="ECO:0000256" key="2">
    <source>
        <dbReference type="ARBA" id="ARBA00022723"/>
    </source>
</evidence>
<dbReference type="InterPro" id="IPR036291">
    <property type="entry name" value="NAD(P)-bd_dom_sf"/>
</dbReference>
<dbReference type="PANTHER" id="PTHR43401:SF5">
    <property type="entry name" value="ALCOHOL DEHYDROGENASE-RELATED"/>
    <property type="match status" value="1"/>
</dbReference>
<dbReference type="InterPro" id="IPR020843">
    <property type="entry name" value="ER"/>
</dbReference>
<protein>
    <submittedName>
        <fullName evidence="7">Zinc-dependent alcohol dehydrogenase family protein</fullName>
    </submittedName>
</protein>
<dbReference type="Pfam" id="PF08240">
    <property type="entry name" value="ADH_N"/>
    <property type="match status" value="1"/>
</dbReference>
<reference evidence="8" key="1">
    <citation type="submission" date="2023-07" db="EMBL/GenBank/DDBJ databases">
        <title>30 novel species of actinomycetes from the DSMZ collection.</title>
        <authorList>
            <person name="Nouioui I."/>
        </authorList>
    </citation>
    <scope>NUCLEOTIDE SEQUENCE [LARGE SCALE GENOMIC DNA]</scope>
    <source>
        <strain evidence="8">DSM 44399</strain>
    </source>
</reference>
<keyword evidence="2 5" id="KW-0479">Metal-binding</keyword>
<dbReference type="InterPro" id="IPR050129">
    <property type="entry name" value="Zn_alcohol_dh"/>
</dbReference>
<gene>
    <name evidence="7" type="ORF">RM423_06640</name>
</gene>
<comment type="similarity">
    <text evidence="5">Belongs to the zinc-containing alcohol dehydrogenase family.</text>
</comment>
<dbReference type="PANTHER" id="PTHR43401">
    <property type="entry name" value="L-THREONINE 3-DEHYDROGENASE"/>
    <property type="match status" value="1"/>
</dbReference>
<accession>A0ABU2J7V8</accession>
<organism evidence="7 8">
    <name type="scientific">Jatrophihabitans lederbergiae</name>
    <dbReference type="NCBI Taxonomy" id="3075547"/>
    <lineage>
        <taxon>Bacteria</taxon>
        <taxon>Bacillati</taxon>
        <taxon>Actinomycetota</taxon>
        <taxon>Actinomycetes</taxon>
        <taxon>Jatrophihabitantales</taxon>
        <taxon>Jatrophihabitantaceae</taxon>
        <taxon>Jatrophihabitans</taxon>
    </lineage>
</organism>